<keyword evidence="2" id="KW-0813">Transport</keyword>
<keyword evidence="5" id="KW-0808">Transferase</keyword>
<dbReference type="InterPro" id="IPR016152">
    <property type="entry name" value="PTrfase/Anion_transptr"/>
</dbReference>
<name>A0A5N6MHN1_9MICC</name>
<dbReference type="RefSeq" id="WP_152272671.1">
    <property type="nucleotide sequence ID" value="NZ_VTFX01000005.1"/>
</dbReference>
<dbReference type="Proteomes" id="UP000326852">
    <property type="component" value="Unassembled WGS sequence"/>
</dbReference>
<accession>A0A5N6MHN1</accession>
<dbReference type="CDD" id="cd00211">
    <property type="entry name" value="PTS_IIA_fru"/>
    <property type="match status" value="1"/>
</dbReference>
<dbReference type="SUPFAM" id="SSF55804">
    <property type="entry name" value="Phoshotransferase/anion transport protein"/>
    <property type="match status" value="1"/>
</dbReference>
<evidence type="ECO:0000256" key="1">
    <source>
        <dbReference type="ARBA" id="ARBA00004496"/>
    </source>
</evidence>
<evidence type="ECO:0000259" key="11">
    <source>
        <dbReference type="PROSITE" id="PS51094"/>
    </source>
</evidence>
<dbReference type="InterPro" id="IPR051351">
    <property type="entry name" value="Ascorbate-PTS_EIIA_comp"/>
</dbReference>
<dbReference type="GO" id="GO:0005737">
    <property type="term" value="C:cytoplasm"/>
    <property type="evidence" value="ECO:0007669"/>
    <property type="project" value="UniProtKB-SubCell"/>
</dbReference>
<dbReference type="Pfam" id="PF00359">
    <property type="entry name" value="PTS_EIIA_2"/>
    <property type="match status" value="1"/>
</dbReference>
<dbReference type="EMBL" id="VTFX01000005">
    <property type="protein sequence ID" value="KAD3514995.1"/>
    <property type="molecule type" value="Genomic_DNA"/>
</dbReference>
<evidence type="ECO:0000256" key="8">
    <source>
        <dbReference type="ARBA" id="ARBA00037387"/>
    </source>
</evidence>
<evidence type="ECO:0000256" key="6">
    <source>
        <dbReference type="ARBA" id="ARBA00022683"/>
    </source>
</evidence>
<organism evidence="12 13">
    <name type="scientific">Arthrobacter yangruifuii</name>
    <dbReference type="NCBI Taxonomy" id="2606616"/>
    <lineage>
        <taxon>Bacteria</taxon>
        <taxon>Bacillati</taxon>
        <taxon>Actinomycetota</taxon>
        <taxon>Actinomycetes</taxon>
        <taxon>Micrococcales</taxon>
        <taxon>Micrococcaceae</taxon>
        <taxon>Arthrobacter</taxon>
    </lineage>
</organism>
<dbReference type="PROSITE" id="PS51094">
    <property type="entry name" value="PTS_EIIA_TYPE_2"/>
    <property type="match status" value="1"/>
</dbReference>
<evidence type="ECO:0000256" key="5">
    <source>
        <dbReference type="ARBA" id="ARBA00022679"/>
    </source>
</evidence>
<evidence type="ECO:0000313" key="12">
    <source>
        <dbReference type="EMBL" id="KAD3514995.1"/>
    </source>
</evidence>
<comment type="subcellular location">
    <subcellularLocation>
        <location evidence="1">Cytoplasm</location>
    </subcellularLocation>
</comment>
<dbReference type="Gene3D" id="3.40.930.10">
    <property type="entry name" value="Mannitol-specific EII, Chain A"/>
    <property type="match status" value="1"/>
</dbReference>
<evidence type="ECO:0000256" key="4">
    <source>
        <dbReference type="ARBA" id="ARBA00022553"/>
    </source>
</evidence>
<gene>
    <name evidence="12" type="ORF">GD627_11835</name>
</gene>
<evidence type="ECO:0000256" key="2">
    <source>
        <dbReference type="ARBA" id="ARBA00022448"/>
    </source>
</evidence>
<dbReference type="GO" id="GO:0009401">
    <property type="term" value="P:phosphoenolpyruvate-dependent sugar phosphotransferase system"/>
    <property type="evidence" value="ECO:0007669"/>
    <property type="project" value="UniProtKB-KW"/>
</dbReference>
<evidence type="ECO:0000313" key="13">
    <source>
        <dbReference type="Proteomes" id="UP000326852"/>
    </source>
</evidence>
<evidence type="ECO:0000256" key="7">
    <source>
        <dbReference type="ARBA" id="ARBA00022777"/>
    </source>
</evidence>
<dbReference type="PANTHER" id="PTHR36203:SF1">
    <property type="entry name" value="ASCORBATE-SPECIFIC PTS SYSTEM EIIA COMPONENT"/>
    <property type="match status" value="1"/>
</dbReference>
<evidence type="ECO:0000256" key="9">
    <source>
        <dbReference type="ARBA" id="ARBA00041175"/>
    </source>
</evidence>
<keyword evidence="7" id="KW-0418">Kinase</keyword>
<keyword evidence="13" id="KW-1185">Reference proteome</keyword>
<sequence length="150" mass="15673">MAINLAEELSSITIKAAAADWREAIRLAGNGLVEAGSTTGEYTDQMISAVEEHGPYIVIAPGIALAHARPSEAVLKGGLSWVSLDAPVSFGHSKNDPVTLVIGLAAVDHTAHIDVLKAVAGVLSNKEARAELEAAETADEVRSILKRINN</sequence>
<reference evidence="12 13" key="1">
    <citation type="submission" date="2019-08" db="EMBL/GenBank/DDBJ databases">
        <title>Arthrobacter sp. nov., isolated from plateau pika and Tibetan wild ass.</title>
        <authorList>
            <person name="Ge Y."/>
        </authorList>
    </citation>
    <scope>NUCLEOTIDE SEQUENCE [LARGE SCALE GENOMIC DNA]</scope>
    <source>
        <strain evidence="12 13">785</strain>
    </source>
</reference>
<comment type="caution">
    <text evidence="12">The sequence shown here is derived from an EMBL/GenBank/DDBJ whole genome shotgun (WGS) entry which is preliminary data.</text>
</comment>
<comment type="function">
    <text evidence="8">The phosphoenolpyruvate-dependent sugar phosphotransferase system (sugar PTS), a major carbohydrate active transport system, catalyzes the phosphorylation of incoming sugar substrates concomitantly with their translocation across the cell membrane. The enzyme II UlaABC PTS system is involved in ascorbate transport.</text>
</comment>
<keyword evidence="4" id="KW-0597">Phosphoprotein</keyword>
<keyword evidence="12" id="KW-0762">Sugar transport</keyword>
<evidence type="ECO:0000256" key="3">
    <source>
        <dbReference type="ARBA" id="ARBA00022490"/>
    </source>
</evidence>
<dbReference type="AlphaFoldDB" id="A0A5N6MHN1"/>
<proteinExistence type="predicted"/>
<evidence type="ECO:0000256" key="10">
    <source>
        <dbReference type="ARBA" id="ARBA00042072"/>
    </source>
</evidence>
<protein>
    <recommendedName>
        <fullName evidence="9">Ascorbate-specific PTS system EIIA component</fullName>
    </recommendedName>
    <alternativeName>
        <fullName evidence="10">Ascorbate-specific phosphotransferase enzyme IIA component</fullName>
    </alternativeName>
</protein>
<feature type="domain" description="PTS EIIA type-2" evidence="11">
    <location>
        <begin position="3"/>
        <end position="148"/>
    </location>
</feature>
<dbReference type="InterPro" id="IPR002178">
    <property type="entry name" value="PTS_EIIA_type-2_dom"/>
</dbReference>
<keyword evidence="3" id="KW-0963">Cytoplasm</keyword>
<dbReference type="GO" id="GO:0016301">
    <property type="term" value="F:kinase activity"/>
    <property type="evidence" value="ECO:0007669"/>
    <property type="project" value="UniProtKB-KW"/>
</dbReference>
<keyword evidence="6" id="KW-0598">Phosphotransferase system</keyword>
<dbReference type="PANTHER" id="PTHR36203">
    <property type="entry name" value="ASCORBATE-SPECIFIC PTS SYSTEM EIIA COMPONENT"/>
    <property type="match status" value="1"/>
</dbReference>